<evidence type="ECO:0000313" key="2">
    <source>
        <dbReference type="Proteomes" id="UP001179952"/>
    </source>
</evidence>
<dbReference type="Proteomes" id="UP001179952">
    <property type="component" value="Unassembled WGS sequence"/>
</dbReference>
<dbReference type="GO" id="GO:0003779">
    <property type="term" value="F:actin binding"/>
    <property type="evidence" value="ECO:0007669"/>
    <property type="project" value="InterPro"/>
</dbReference>
<dbReference type="InterPro" id="IPR027310">
    <property type="entry name" value="Profilin_CS"/>
</dbReference>
<proteinExistence type="predicted"/>
<organism evidence="1 2">
    <name type="scientific">Acorus gramineus</name>
    <name type="common">Dwarf sweet flag</name>
    <dbReference type="NCBI Taxonomy" id="55184"/>
    <lineage>
        <taxon>Eukaryota</taxon>
        <taxon>Viridiplantae</taxon>
        <taxon>Streptophyta</taxon>
        <taxon>Embryophyta</taxon>
        <taxon>Tracheophyta</taxon>
        <taxon>Spermatophyta</taxon>
        <taxon>Magnoliopsida</taxon>
        <taxon>Liliopsida</taxon>
        <taxon>Acoraceae</taxon>
        <taxon>Acorus</taxon>
    </lineage>
</organism>
<name>A0AAV9ATU3_ACOGR</name>
<reference evidence="1" key="1">
    <citation type="journal article" date="2023" name="Nat. Commun.">
        <title>Diploid and tetraploid genomes of Acorus and the evolution of monocots.</title>
        <authorList>
            <person name="Ma L."/>
            <person name="Liu K.W."/>
            <person name="Li Z."/>
            <person name="Hsiao Y.Y."/>
            <person name="Qi Y."/>
            <person name="Fu T."/>
            <person name="Tang G.D."/>
            <person name="Zhang D."/>
            <person name="Sun W.H."/>
            <person name="Liu D.K."/>
            <person name="Li Y."/>
            <person name="Chen G.Z."/>
            <person name="Liu X.D."/>
            <person name="Liao X.Y."/>
            <person name="Jiang Y.T."/>
            <person name="Yu X."/>
            <person name="Hao Y."/>
            <person name="Huang J."/>
            <person name="Zhao X.W."/>
            <person name="Ke S."/>
            <person name="Chen Y.Y."/>
            <person name="Wu W.L."/>
            <person name="Hsu J.L."/>
            <person name="Lin Y.F."/>
            <person name="Huang M.D."/>
            <person name="Li C.Y."/>
            <person name="Huang L."/>
            <person name="Wang Z.W."/>
            <person name="Zhao X."/>
            <person name="Zhong W.Y."/>
            <person name="Peng D.H."/>
            <person name="Ahmad S."/>
            <person name="Lan S."/>
            <person name="Zhang J.S."/>
            <person name="Tsai W.C."/>
            <person name="Van de Peer Y."/>
            <person name="Liu Z.J."/>
        </authorList>
    </citation>
    <scope>NUCLEOTIDE SEQUENCE</scope>
    <source>
        <strain evidence="1">SCP</strain>
    </source>
</reference>
<accession>A0AAV9ATU3</accession>
<reference evidence="1" key="2">
    <citation type="submission" date="2023-06" db="EMBL/GenBank/DDBJ databases">
        <authorList>
            <person name="Ma L."/>
            <person name="Liu K.-W."/>
            <person name="Li Z."/>
            <person name="Hsiao Y.-Y."/>
            <person name="Qi Y."/>
            <person name="Fu T."/>
            <person name="Tang G."/>
            <person name="Zhang D."/>
            <person name="Sun W.-H."/>
            <person name="Liu D.-K."/>
            <person name="Li Y."/>
            <person name="Chen G.-Z."/>
            <person name="Liu X.-D."/>
            <person name="Liao X.-Y."/>
            <person name="Jiang Y.-T."/>
            <person name="Yu X."/>
            <person name="Hao Y."/>
            <person name="Huang J."/>
            <person name="Zhao X.-W."/>
            <person name="Ke S."/>
            <person name="Chen Y.-Y."/>
            <person name="Wu W.-L."/>
            <person name="Hsu J.-L."/>
            <person name="Lin Y.-F."/>
            <person name="Huang M.-D."/>
            <person name="Li C.-Y."/>
            <person name="Huang L."/>
            <person name="Wang Z.-W."/>
            <person name="Zhao X."/>
            <person name="Zhong W.-Y."/>
            <person name="Peng D.-H."/>
            <person name="Ahmad S."/>
            <person name="Lan S."/>
            <person name="Zhang J.-S."/>
            <person name="Tsai W.-C."/>
            <person name="Van De Peer Y."/>
            <person name="Liu Z.-J."/>
        </authorList>
    </citation>
    <scope>NUCLEOTIDE SEQUENCE</scope>
    <source>
        <strain evidence="1">SCP</strain>
        <tissue evidence="1">Leaves</tissue>
    </source>
</reference>
<gene>
    <name evidence="1" type="ORF">QJS04_geneDACA016661</name>
</gene>
<protein>
    <submittedName>
        <fullName evidence="1">Uncharacterized protein</fullName>
    </submittedName>
</protein>
<dbReference type="PROSITE" id="PS00414">
    <property type="entry name" value="PROFILIN"/>
    <property type="match status" value="1"/>
</dbReference>
<dbReference type="EMBL" id="JAUJYN010000007">
    <property type="protein sequence ID" value="KAK1267581.1"/>
    <property type="molecule type" value="Genomic_DNA"/>
</dbReference>
<comment type="caution">
    <text evidence="1">The sequence shown here is derived from an EMBL/GenBank/DDBJ whole genome shotgun (WGS) entry which is preliminary data.</text>
</comment>
<evidence type="ECO:0000313" key="1">
    <source>
        <dbReference type="EMBL" id="KAK1267581.1"/>
    </source>
</evidence>
<sequence length="166" mass="18950">MSNWDGIIDNNPVELGKDGCGGRQTDAAPSVSRDLGLGCAEGAPGLSAPLPPEITCGFNRSEPLQQVQPLLKPLQEVWITCIKYYINHNNKFNHYHYKEFYIWNKVRGWRRWRPEEGSKDSRSTSQIIEGDERNPKVVMPIVGGVEDFPKERVLREKMILVIIRMN</sequence>
<dbReference type="AlphaFoldDB" id="A0AAV9ATU3"/>
<keyword evidence="2" id="KW-1185">Reference proteome</keyword>